<dbReference type="Proteomes" id="UP000247811">
    <property type="component" value="Unassembled WGS sequence"/>
</dbReference>
<gene>
    <name evidence="1" type="ORF">C7444_11451</name>
</gene>
<comment type="caution">
    <text evidence="1">The sequence shown here is derived from an EMBL/GenBank/DDBJ whole genome shotgun (WGS) entry which is preliminary data.</text>
</comment>
<protein>
    <submittedName>
        <fullName evidence="1">Uncharacterized protein</fullName>
    </submittedName>
</protein>
<evidence type="ECO:0000313" key="1">
    <source>
        <dbReference type="EMBL" id="PXW94352.1"/>
    </source>
</evidence>
<dbReference type="RefSeq" id="WP_110401542.1">
    <property type="nucleotide sequence ID" value="NZ_QJJS01000014.1"/>
</dbReference>
<accession>A0A318GXP7</accession>
<evidence type="ECO:0000313" key="2">
    <source>
        <dbReference type="Proteomes" id="UP000247811"/>
    </source>
</evidence>
<name>A0A318GXP7_9BURK</name>
<dbReference type="EMBL" id="QJJS01000014">
    <property type="protein sequence ID" value="PXW94352.1"/>
    <property type="molecule type" value="Genomic_DNA"/>
</dbReference>
<sequence>MIHIVELPADLPPRAWFAFDGEDLRRKVATMLDCEPWSIWDVTSAREMLEMVDAEPGQAGARERFPALCALGEANGWDTPLYRADALLGDGMLQAGDVDLIQACAAALGQRGALKLYPDDSAAMAAFERGDVEFDTHGWKARWALRQQLVELEVLADDH</sequence>
<dbReference type="AlphaFoldDB" id="A0A318GXP7"/>
<reference evidence="1 2" key="1">
    <citation type="submission" date="2018-05" db="EMBL/GenBank/DDBJ databases">
        <title>Genomic Encyclopedia of Type Strains, Phase IV (KMG-IV): sequencing the most valuable type-strain genomes for metagenomic binning, comparative biology and taxonomic classification.</title>
        <authorList>
            <person name="Goeker M."/>
        </authorList>
    </citation>
    <scope>NUCLEOTIDE SEQUENCE [LARGE SCALE GENOMIC DNA]</scope>
    <source>
        <strain evidence="1 2">DSM 566</strain>
    </source>
</reference>
<organism evidence="1 2">
    <name type="scientific">Sphaerotilus hippei</name>
    <dbReference type="NCBI Taxonomy" id="744406"/>
    <lineage>
        <taxon>Bacteria</taxon>
        <taxon>Pseudomonadati</taxon>
        <taxon>Pseudomonadota</taxon>
        <taxon>Betaproteobacteria</taxon>
        <taxon>Burkholderiales</taxon>
        <taxon>Sphaerotilaceae</taxon>
        <taxon>Sphaerotilus</taxon>
    </lineage>
</organism>
<keyword evidence="2" id="KW-1185">Reference proteome</keyword>
<dbReference type="OrthoDB" id="9096507at2"/>
<proteinExistence type="predicted"/>